<evidence type="ECO:0000313" key="3">
    <source>
        <dbReference type="Proteomes" id="UP000698800"/>
    </source>
</evidence>
<dbReference type="AlphaFoldDB" id="A0A9P8IA61"/>
<evidence type="ECO:0000256" key="1">
    <source>
        <dbReference type="SAM" id="MobiDB-lite"/>
    </source>
</evidence>
<dbReference type="Proteomes" id="UP000698800">
    <property type="component" value="Unassembled WGS sequence"/>
</dbReference>
<name>A0A9P8IA61_9PEZI</name>
<comment type="caution">
    <text evidence="2">The sequence shown here is derived from an EMBL/GenBank/DDBJ whole genome shotgun (WGS) entry which is preliminary data.</text>
</comment>
<keyword evidence="3" id="KW-1185">Reference proteome</keyword>
<dbReference type="OrthoDB" id="10647393at2759"/>
<proteinExistence type="predicted"/>
<dbReference type="EMBL" id="JAGHQL010000113">
    <property type="protein sequence ID" value="KAH0538330.1"/>
    <property type="molecule type" value="Genomic_DNA"/>
</dbReference>
<feature type="region of interest" description="Disordered" evidence="1">
    <location>
        <begin position="41"/>
        <end position="89"/>
    </location>
</feature>
<sequence length="242" mass="25493">MSMSCSATIEAIRGTGFVQKLRPACPGGKCSERNIVQRIDIPGVPVPKPPPKPVVPIAPKPAEPGVPNAPGRMPEIAPEPKPAPRPADQEAATRVCKRASDDDCADVESLGSDRNLRYVGMGRTKTSRTGEKPIAVTGLNGCTGVFFHGEDFVTGTHADAGQVAEEAAAGAQEAKSVGEVTQITIKAPDHGDFVKASNAVKGDFPDAQIVEENYVMTDDEDAFFTFTATPGSKEVNSQKDHL</sequence>
<reference evidence="2" key="1">
    <citation type="submission" date="2021-03" db="EMBL/GenBank/DDBJ databases">
        <title>Comparative genomics and phylogenomic investigation of the class Geoglossomycetes provide insights into ecological specialization and systematics.</title>
        <authorList>
            <person name="Melie T."/>
            <person name="Pirro S."/>
            <person name="Miller A.N."/>
            <person name="Quandt A."/>
        </authorList>
    </citation>
    <scope>NUCLEOTIDE SEQUENCE</scope>
    <source>
        <strain evidence="2">GBOQ0MN5Z8</strain>
    </source>
</reference>
<evidence type="ECO:0000313" key="2">
    <source>
        <dbReference type="EMBL" id="KAH0538330.1"/>
    </source>
</evidence>
<organism evidence="2 3">
    <name type="scientific">Glutinoglossum americanum</name>
    <dbReference type="NCBI Taxonomy" id="1670608"/>
    <lineage>
        <taxon>Eukaryota</taxon>
        <taxon>Fungi</taxon>
        <taxon>Dikarya</taxon>
        <taxon>Ascomycota</taxon>
        <taxon>Pezizomycotina</taxon>
        <taxon>Geoglossomycetes</taxon>
        <taxon>Geoglossales</taxon>
        <taxon>Geoglossaceae</taxon>
        <taxon>Glutinoglossum</taxon>
    </lineage>
</organism>
<gene>
    <name evidence="2" type="ORF">FGG08_005065</name>
</gene>
<feature type="compositionally biased region" description="Pro residues" evidence="1">
    <location>
        <begin position="44"/>
        <end position="64"/>
    </location>
</feature>
<protein>
    <submittedName>
        <fullName evidence="2">Uncharacterized protein</fullName>
    </submittedName>
</protein>
<accession>A0A9P8IA61</accession>